<dbReference type="InterPro" id="IPR011042">
    <property type="entry name" value="6-blade_b-propeller_TolB-like"/>
</dbReference>
<dbReference type="InterPro" id="IPR014167">
    <property type="entry name" value="Tol-Pal_TolB"/>
</dbReference>
<protein>
    <submittedName>
        <fullName evidence="7">Tol-pal system beta propeller repeat protein TolB</fullName>
    </submittedName>
</protein>
<dbReference type="GO" id="GO:0017038">
    <property type="term" value="P:protein import"/>
    <property type="evidence" value="ECO:0007669"/>
    <property type="project" value="InterPro"/>
</dbReference>
<feature type="signal peptide" evidence="5">
    <location>
        <begin position="1"/>
        <end position="26"/>
    </location>
</feature>
<evidence type="ECO:0000313" key="7">
    <source>
        <dbReference type="EMBL" id="EMS80434.1"/>
    </source>
</evidence>
<accession>S0G4C5</accession>
<evidence type="ECO:0000256" key="5">
    <source>
        <dbReference type="SAM" id="SignalP"/>
    </source>
</evidence>
<dbReference type="Proteomes" id="UP000014216">
    <property type="component" value="Unassembled WGS sequence"/>
</dbReference>
<dbReference type="Gene3D" id="3.40.50.10070">
    <property type="entry name" value="TolB, N-terminal domain"/>
    <property type="match status" value="1"/>
</dbReference>
<feature type="chain" id="PRO_5039921477" evidence="5">
    <location>
        <begin position="27"/>
        <end position="446"/>
    </location>
</feature>
<dbReference type="OrthoDB" id="9815657at2"/>
<dbReference type="InterPro" id="IPR007195">
    <property type="entry name" value="TolB_N"/>
</dbReference>
<dbReference type="HAMAP" id="MF_00671">
    <property type="entry name" value="TolB"/>
    <property type="match status" value="1"/>
</dbReference>
<dbReference type="SUPFAM" id="SSF69304">
    <property type="entry name" value="Tricorn protease N-terminal domain"/>
    <property type="match status" value="1"/>
</dbReference>
<comment type="similarity">
    <text evidence="2">Belongs to the TolB family.</text>
</comment>
<dbReference type="Pfam" id="PF04052">
    <property type="entry name" value="TolB_N"/>
    <property type="match status" value="1"/>
</dbReference>
<proteinExistence type="inferred from homology"/>
<feature type="domain" description="TolB N-terminal" evidence="6">
    <location>
        <begin position="31"/>
        <end position="140"/>
    </location>
</feature>
<dbReference type="PANTHER" id="PTHR36842">
    <property type="entry name" value="PROTEIN TOLB HOMOLOG"/>
    <property type="match status" value="1"/>
</dbReference>
<evidence type="ECO:0000259" key="6">
    <source>
        <dbReference type="Pfam" id="PF04052"/>
    </source>
</evidence>
<keyword evidence="4" id="KW-0574">Periplasm</keyword>
<organism evidence="7 8">
    <name type="scientific">Desulfotignum phosphitoxidans DSM 13687</name>
    <dbReference type="NCBI Taxonomy" id="1286635"/>
    <lineage>
        <taxon>Bacteria</taxon>
        <taxon>Pseudomonadati</taxon>
        <taxon>Thermodesulfobacteriota</taxon>
        <taxon>Desulfobacteria</taxon>
        <taxon>Desulfobacterales</taxon>
        <taxon>Desulfobacteraceae</taxon>
        <taxon>Desulfotignum</taxon>
    </lineage>
</organism>
<reference evidence="7 8" key="1">
    <citation type="journal article" date="2013" name="Genome Announc.">
        <title>Draft Genome Sequence of Desulfotignum phosphitoxidans DSM 13687 Strain FiPS-3.</title>
        <authorList>
            <person name="Poehlein A."/>
            <person name="Daniel R."/>
            <person name="Simeonova D.D."/>
        </authorList>
    </citation>
    <scope>NUCLEOTIDE SEQUENCE [LARGE SCALE GENOMIC DNA]</scope>
    <source>
        <strain evidence="7 8">DSM 13687</strain>
    </source>
</reference>
<dbReference type="SUPFAM" id="SSF52964">
    <property type="entry name" value="TolB, N-terminal domain"/>
    <property type="match status" value="1"/>
</dbReference>
<name>S0G4C5_9BACT</name>
<comment type="subcellular location">
    <subcellularLocation>
        <location evidence="1">Periplasm</location>
    </subcellularLocation>
</comment>
<evidence type="ECO:0000313" key="8">
    <source>
        <dbReference type="Proteomes" id="UP000014216"/>
    </source>
</evidence>
<dbReference type="Gene3D" id="2.120.10.30">
    <property type="entry name" value="TolB, C-terminal domain"/>
    <property type="match status" value="2"/>
</dbReference>
<dbReference type="NCBIfam" id="TIGR02800">
    <property type="entry name" value="propeller_TolB"/>
    <property type="match status" value="1"/>
</dbReference>
<dbReference type="Pfam" id="PF07676">
    <property type="entry name" value="PD40"/>
    <property type="match status" value="4"/>
</dbReference>
<dbReference type="EMBL" id="APJX01000002">
    <property type="protein sequence ID" value="EMS80434.1"/>
    <property type="molecule type" value="Genomic_DNA"/>
</dbReference>
<dbReference type="AlphaFoldDB" id="S0G4C5"/>
<evidence type="ECO:0000256" key="3">
    <source>
        <dbReference type="ARBA" id="ARBA00022729"/>
    </source>
</evidence>
<comment type="caution">
    <text evidence="7">The sequence shown here is derived from an EMBL/GenBank/DDBJ whole genome shotgun (WGS) entry which is preliminary data.</text>
</comment>
<dbReference type="RefSeq" id="WP_006964675.1">
    <property type="nucleotide sequence ID" value="NZ_APJX01000002.1"/>
</dbReference>
<keyword evidence="8" id="KW-1185">Reference proteome</keyword>
<dbReference type="PANTHER" id="PTHR36842:SF1">
    <property type="entry name" value="PROTEIN TOLB"/>
    <property type="match status" value="1"/>
</dbReference>
<gene>
    <name evidence="7" type="primary">tolB</name>
    <name evidence="7" type="ORF">Dpo_2c01230</name>
</gene>
<evidence type="ECO:0000256" key="4">
    <source>
        <dbReference type="ARBA" id="ARBA00022764"/>
    </source>
</evidence>
<evidence type="ECO:0000256" key="1">
    <source>
        <dbReference type="ARBA" id="ARBA00004418"/>
    </source>
</evidence>
<sequence length="446" mass="49191">MTRRFVVSAIMLLLMGLLMAPDRLTAAPYDTIQVSNPFLNKTPIALPAFKALTGSPAETRIGAEALETLENGLAFTGFLKQVNPAAFLADPSNTGIQMSQINFSDWTGIGAELLITGGVEEKDGRVKLALRLFDTFNHQLLKGKVYTGPPDQVRRMIHLFCAEVSHALTGKWGVFASKLTFVSTVDGNKEIFVSDFDGHNPTRFTRHKSISLSPAWSSDGQWLAYVSYAGGKPDIYIRHLEQERGTVIKRDGMNITPAWMPGQDKLAVALSFSGNQEIYLLTRQGEMIKKITSSWGINVSPQFSPDGGKLAFVSNRSGTPQIYIKDLSSGEVDRVTFQGRYNTSPAWSPDGKKIAYVGIEKNRIDIYMVQLDQGPGMPVQLTRNQGDNEDPAWSPDGNLIVFTSTRDGRGGAVFVMTAAGTDQRRLMNMPGRQTQPRWSKPMTYKE</sequence>
<dbReference type="InterPro" id="IPR011659">
    <property type="entry name" value="WD40"/>
</dbReference>
<keyword evidence="3 5" id="KW-0732">Signal</keyword>
<dbReference type="GO" id="GO:0042597">
    <property type="term" value="C:periplasmic space"/>
    <property type="evidence" value="ECO:0007669"/>
    <property type="project" value="UniProtKB-SubCell"/>
</dbReference>
<evidence type="ECO:0000256" key="2">
    <source>
        <dbReference type="ARBA" id="ARBA00009820"/>
    </source>
</evidence>